<sequence>MSDAGENNTTPPVPGPKTGYYGPQEPPALIWLENTYFAGNIMGGICYGRLFRCSLSIHTNRRPFPLRHDHCPFLPMCLCDCQLSQQGKEKTNASLCHLHVLPRHHLHRIVEIWKELYFV</sequence>
<keyword evidence="3" id="KW-1185">Reference proteome</keyword>
<gene>
    <name evidence="2" type="ORF">E1B28_005136</name>
</gene>
<name>A0A9P7V050_9AGAR</name>
<dbReference type="KEGG" id="more:E1B28_005136"/>
<comment type="caution">
    <text evidence="2">The sequence shown here is derived from an EMBL/GenBank/DDBJ whole genome shotgun (WGS) entry which is preliminary data.</text>
</comment>
<dbReference type="EMBL" id="CM032182">
    <property type="protein sequence ID" value="KAG7097818.1"/>
    <property type="molecule type" value="Genomic_DNA"/>
</dbReference>
<evidence type="ECO:0000256" key="1">
    <source>
        <dbReference type="SAM" id="MobiDB-lite"/>
    </source>
</evidence>
<protein>
    <submittedName>
        <fullName evidence="2">Uncharacterized protein</fullName>
    </submittedName>
</protein>
<proteinExistence type="predicted"/>
<evidence type="ECO:0000313" key="3">
    <source>
        <dbReference type="Proteomes" id="UP001049176"/>
    </source>
</evidence>
<accession>A0A9P7V050</accession>
<dbReference type="GeneID" id="66074212"/>
<feature type="compositionally biased region" description="Polar residues" evidence="1">
    <location>
        <begin position="1"/>
        <end position="10"/>
    </location>
</feature>
<reference evidence="2" key="1">
    <citation type="journal article" date="2021" name="Genome Biol. Evol.">
        <title>The assembled and annotated genome of the fairy-ring fungus Marasmius oreades.</title>
        <authorList>
            <person name="Hiltunen M."/>
            <person name="Ament-Velasquez S.L."/>
            <person name="Johannesson H."/>
        </authorList>
    </citation>
    <scope>NUCLEOTIDE SEQUENCE</scope>
    <source>
        <strain evidence="2">03SP1</strain>
    </source>
</reference>
<evidence type="ECO:0000313" key="2">
    <source>
        <dbReference type="EMBL" id="KAG7097818.1"/>
    </source>
</evidence>
<dbReference type="RefSeq" id="XP_043014288.1">
    <property type="nucleotide sequence ID" value="XM_043149681.1"/>
</dbReference>
<dbReference type="Proteomes" id="UP001049176">
    <property type="component" value="Chromosome 2"/>
</dbReference>
<dbReference type="AlphaFoldDB" id="A0A9P7V050"/>
<feature type="region of interest" description="Disordered" evidence="1">
    <location>
        <begin position="1"/>
        <end position="21"/>
    </location>
</feature>
<organism evidence="2 3">
    <name type="scientific">Marasmius oreades</name>
    <name type="common">fairy-ring Marasmius</name>
    <dbReference type="NCBI Taxonomy" id="181124"/>
    <lineage>
        <taxon>Eukaryota</taxon>
        <taxon>Fungi</taxon>
        <taxon>Dikarya</taxon>
        <taxon>Basidiomycota</taxon>
        <taxon>Agaricomycotina</taxon>
        <taxon>Agaricomycetes</taxon>
        <taxon>Agaricomycetidae</taxon>
        <taxon>Agaricales</taxon>
        <taxon>Marasmiineae</taxon>
        <taxon>Marasmiaceae</taxon>
        <taxon>Marasmius</taxon>
    </lineage>
</organism>